<dbReference type="Proteomes" id="UP000057609">
    <property type="component" value="Chromosome"/>
</dbReference>
<protein>
    <submittedName>
        <fullName evidence="2">XRE family transcriptional regulator</fullName>
    </submittedName>
</protein>
<accession>A0A0B5B8B7</accession>
<gene>
    <name evidence="2" type="ORF">GPICK_05515</name>
</gene>
<dbReference type="KEGG" id="gpi:GPICK_05515"/>
<organism evidence="2 3">
    <name type="scientific">Geobacter pickeringii</name>
    <dbReference type="NCBI Taxonomy" id="345632"/>
    <lineage>
        <taxon>Bacteria</taxon>
        <taxon>Pseudomonadati</taxon>
        <taxon>Thermodesulfobacteriota</taxon>
        <taxon>Desulfuromonadia</taxon>
        <taxon>Geobacterales</taxon>
        <taxon>Geobacteraceae</taxon>
        <taxon>Geobacter</taxon>
    </lineage>
</organism>
<dbReference type="CDD" id="cd00093">
    <property type="entry name" value="HTH_XRE"/>
    <property type="match status" value="1"/>
</dbReference>
<dbReference type="InterPro" id="IPR001387">
    <property type="entry name" value="Cro/C1-type_HTH"/>
</dbReference>
<evidence type="ECO:0000259" key="1">
    <source>
        <dbReference type="PROSITE" id="PS50943"/>
    </source>
</evidence>
<dbReference type="Pfam" id="PF01381">
    <property type="entry name" value="HTH_3"/>
    <property type="match status" value="1"/>
</dbReference>
<dbReference type="OrthoDB" id="5402388at2"/>
<dbReference type="STRING" id="345632.GPICK_05515"/>
<dbReference type="AlphaFoldDB" id="A0A0B5B8B7"/>
<sequence length="66" mass="7609">MKFKNNVKLIREQRLMSKAELARLAGVSPATIDRIERGEECRMETKRKIILALGFALAEKDMVFQD</sequence>
<reference evidence="2 3" key="1">
    <citation type="journal article" date="2015" name="Genome Announc.">
        <title>Complete Genome of Geobacter pickeringii G13T, a Metal-Reducing Isolate from Sedimentary Kaolin Deposits.</title>
        <authorList>
            <person name="Badalamenti J.P."/>
            <person name="Bond D.R."/>
        </authorList>
    </citation>
    <scope>NUCLEOTIDE SEQUENCE [LARGE SCALE GENOMIC DNA]</scope>
    <source>
        <strain evidence="2 3">G13</strain>
    </source>
</reference>
<proteinExistence type="predicted"/>
<dbReference type="InterPro" id="IPR010982">
    <property type="entry name" value="Lambda_DNA-bd_dom_sf"/>
</dbReference>
<name>A0A0B5B8B7_9BACT</name>
<dbReference type="EMBL" id="CP009788">
    <property type="protein sequence ID" value="AJE02898.1"/>
    <property type="molecule type" value="Genomic_DNA"/>
</dbReference>
<dbReference type="GO" id="GO:0003677">
    <property type="term" value="F:DNA binding"/>
    <property type="evidence" value="ECO:0007669"/>
    <property type="project" value="InterPro"/>
</dbReference>
<dbReference type="HOGENOM" id="CLU_066192_48_0_7"/>
<dbReference type="PROSITE" id="PS50943">
    <property type="entry name" value="HTH_CROC1"/>
    <property type="match status" value="1"/>
</dbReference>
<keyword evidence="3" id="KW-1185">Reference proteome</keyword>
<evidence type="ECO:0000313" key="3">
    <source>
        <dbReference type="Proteomes" id="UP000057609"/>
    </source>
</evidence>
<feature type="domain" description="HTH cro/C1-type" evidence="1">
    <location>
        <begin position="7"/>
        <end position="60"/>
    </location>
</feature>
<evidence type="ECO:0000313" key="2">
    <source>
        <dbReference type="EMBL" id="AJE02898.1"/>
    </source>
</evidence>
<dbReference type="Gene3D" id="1.10.260.40">
    <property type="entry name" value="lambda repressor-like DNA-binding domains"/>
    <property type="match status" value="1"/>
</dbReference>
<dbReference type="RefSeq" id="WP_039741182.1">
    <property type="nucleotide sequence ID" value="NZ_CP009788.1"/>
</dbReference>
<dbReference type="SMART" id="SM00530">
    <property type="entry name" value="HTH_XRE"/>
    <property type="match status" value="1"/>
</dbReference>
<dbReference type="SUPFAM" id="SSF47413">
    <property type="entry name" value="lambda repressor-like DNA-binding domains"/>
    <property type="match status" value="1"/>
</dbReference>